<comment type="caution">
    <text evidence="1">The sequence shown here is derived from an EMBL/GenBank/DDBJ whole genome shotgun (WGS) entry which is preliminary data.</text>
</comment>
<reference evidence="1 2" key="1">
    <citation type="submission" date="2021-06" db="EMBL/GenBank/DDBJ databases">
        <authorList>
            <person name="Kallberg Y."/>
            <person name="Tangrot J."/>
            <person name="Rosling A."/>
        </authorList>
    </citation>
    <scope>NUCLEOTIDE SEQUENCE [LARGE SCALE GENOMIC DNA]</scope>
    <source>
        <strain evidence="1 2">120-4 pot B 10/14</strain>
    </source>
</reference>
<evidence type="ECO:0000313" key="2">
    <source>
        <dbReference type="Proteomes" id="UP000789901"/>
    </source>
</evidence>
<protein>
    <submittedName>
        <fullName evidence="1">9975_t:CDS:1</fullName>
    </submittedName>
</protein>
<name>A0ABN7WYE2_GIGMA</name>
<dbReference type="Proteomes" id="UP000789901">
    <property type="component" value="Unassembled WGS sequence"/>
</dbReference>
<gene>
    <name evidence="1" type="ORF">GMARGA_LOCUS36573</name>
</gene>
<organism evidence="1 2">
    <name type="scientific">Gigaspora margarita</name>
    <dbReference type="NCBI Taxonomy" id="4874"/>
    <lineage>
        <taxon>Eukaryota</taxon>
        <taxon>Fungi</taxon>
        <taxon>Fungi incertae sedis</taxon>
        <taxon>Mucoromycota</taxon>
        <taxon>Glomeromycotina</taxon>
        <taxon>Glomeromycetes</taxon>
        <taxon>Diversisporales</taxon>
        <taxon>Gigasporaceae</taxon>
        <taxon>Gigaspora</taxon>
    </lineage>
</organism>
<feature type="non-terminal residue" evidence="1">
    <location>
        <position position="1"/>
    </location>
</feature>
<evidence type="ECO:0000313" key="1">
    <source>
        <dbReference type="EMBL" id="CAG8843498.1"/>
    </source>
</evidence>
<sequence length="91" mass="11322">NLFNDKEPDEYIVEYKKNKFLNKEKYIEIKEQYKQWYRFKPKLLKAIEDLNLLYYKLAKPYFKDLTKIRSKIDNFLDNNEIDNIDKFLSEN</sequence>
<dbReference type="EMBL" id="CAJVQB010072586">
    <property type="protein sequence ID" value="CAG8843498.1"/>
    <property type="molecule type" value="Genomic_DNA"/>
</dbReference>
<keyword evidence="2" id="KW-1185">Reference proteome</keyword>
<proteinExistence type="predicted"/>
<accession>A0ABN7WYE2</accession>